<feature type="compositionally biased region" description="Low complexity" evidence="1">
    <location>
        <begin position="25"/>
        <end position="43"/>
    </location>
</feature>
<sequence>PSPSLRPKSTTAEEPPPEQRTEEYSGGSLAGSIASGSSGFGSLPKKRPALLSSELVIGQTLSENNIPVSVPADSADPAQIPSEQEEIPLGEPGHSRNSSNTSQLSKASGYSSIHSHSHSRQSSSGDSGHIRNLHSSLRIASIYRSSLNSSKFTRTQSFPTKISPRPHTTIPSIPSSIPSEYKVDQNLSKSNNLPSMNFRAEDSIYSTPKNSLEKQNSNISSSSNEEYKTPEVVLNQKKDVFSQNFNELQKSFSTTLVEFKRMTSRDHEVNKNMKNSEMSYLNPGELQNVVMRSKSDYELSPISSKSSWLSAKIPESLYAFLTPSPKRKNMVHSTPTRPVTISNFLKVPPSPLTKQPLHSLPESSRTTSLNGLQIGGTATGEANGKHLGTQSMRR</sequence>
<name>A0ABD2NKZ8_9CUCU</name>
<dbReference type="AlphaFoldDB" id="A0ABD2NKZ8"/>
<feature type="region of interest" description="Disordered" evidence="1">
    <location>
        <begin position="1"/>
        <end position="46"/>
    </location>
</feature>
<feature type="compositionally biased region" description="Polar residues" evidence="1">
    <location>
        <begin position="204"/>
        <end position="215"/>
    </location>
</feature>
<comment type="caution">
    <text evidence="2">The sequence shown here is derived from an EMBL/GenBank/DDBJ whole genome shotgun (WGS) entry which is preliminary data.</text>
</comment>
<feature type="compositionally biased region" description="Low complexity" evidence="1">
    <location>
        <begin position="162"/>
        <end position="179"/>
    </location>
</feature>
<feature type="region of interest" description="Disordered" evidence="1">
    <location>
        <begin position="372"/>
        <end position="394"/>
    </location>
</feature>
<organism evidence="2 3">
    <name type="scientific">Cryptolaemus montrouzieri</name>
    <dbReference type="NCBI Taxonomy" id="559131"/>
    <lineage>
        <taxon>Eukaryota</taxon>
        <taxon>Metazoa</taxon>
        <taxon>Ecdysozoa</taxon>
        <taxon>Arthropoda</taxon>
        <taxon>Hexapoda</taxon>
        <taxon>Insecta</taxon>
        <taxon>Pterygota</taxon>
        <taxon>Neoptera</taxon>
        <taxon>Endopterygota</taxon>
        <taxon>Coleoptera</taxon>
        <taxon>Polyphaga</taxon>
        <taxon>Cucujiformia</taxon>
        <taxon>Coccinelloidea</taxon>
        <taxon>Coccinellidae</taxon>
        <taxon>Scymninae</taxon>
        <taxon>Scymnini</taxon>
        <taxon>Cryptolaemus</taxon>
    </lineage>
</organism>
<protein>
    <submittedName>
        <fullName evidence="2">Uncharacterized protein</fullName>
    </submittedName>
</protein>
<feature type="region of interest" description="Disordered" evidence="1">
    <location>
        <begin position="66"/>
        <end position="131"/>
    </location>
</feature>
<keyword evidence="3" id="KW-1185">Reference proteome</keyword>
<dbReference type="EMBL" id="JABFTP020000124">
    <property type="protein sequence ID" value="KAL3279095.1"/>
    <property type="molecule type" value="Genomic_DNA"/>
</dbReference>
<gene>
    <name evidence="2" type="ORF">HHI36_016609</name>
</gene>
<evidence type="ECO:0000256" key="1">
    <source>
        <dbReference type="SAM" id="MobiDB-lite"/>
    </source>
</evidence>
<reference evidence="2 3" key="1">
    <citation type="journal article" date="2021" name="BMC Biol.">
        <title>Horizontally acquired antibacterial genes associated with adaptive radiation of ladybird beetles.</title>
        <authorList>
            <person name="Li H.S."/>
            <person name="Tang X.F."/>
            <person name="Huang Y.H."/>
            <person name="Xu Z.Y."/>
            <person name="Chen M.L."/>
            <person name="Du X.Y."/>
            <person name="Qiu B.Y."/>
            <person name="Chen P.T."/>
            <person name="Zhang W."/>
            <person name="Slipinski A."/>
            <person name="Escalona H.E."/>
            <person name="Waterhouse R.M."/>
            <person name="Zwick A."/>
            <person name="Pang H."/>
        </authorList>
    </citation>
    <scope>NUCLEOTIDE SEQUENCE [LARGE SCALE GENOMIC DNA]</scope>
    <source>
        <strain evidence="2">SYSU2018</strain>
    </source>
</reference>
<evidence type="ECO:0000313" key="3">
    <source>
        <dbReference type="Proteomes" id="UP001516400"/>
    </source>
</evidence>
<feature type="region of interest" description="Disordered" evidence="1">
    <location>
        <begin position="153"/>
        <end position="179"/>
    </location>
</feature>
<dbReference type="Proteomes" id="UP001516400">
    <property type="component" value="Unassembled WGS sequence"/>
</dbReference>
<accession>A0ABD2NKZ8</accession>
<evidence type="ECO:0000313" key="2">
    <source>
        <dbReference type="EMBL" id="KAL3279095.1"/>
    </source>
</evidence>
<feature type="compositionally biased region" description="Low complexity" evidence="1">
    <location>
        <begin position="105"/>
        <end position="127"/>
    </location>
</feature>
<feature type="compositionally biased region" description="Polar residues" evidence="1">
    <location>
        <begin position="95"/>
        <end position="104"/>
    </location>
</feature>
<feature type="region of interest" description="Disordered" evidence="1">
    <location>
        <begin position="204"/>
        <end position="225"/>
    </location>
</feature>
<proteinExistence type="predicted"/>
<feature type="non-terminal residue" evidence="2">
    <location>
        <position position="1"/>
    </location>
</feature>